<keyword evidence="3" id="KW-1185">Reference proteome</keyword>
<name>A0A6L8LCA7_9RHOB</name>
<keyword evidence="1" id="KW-0812">Transmembrane</keyword>
<sequence>MVTDVLQIDQILTVGGFLAVLVAALLLVQANRSKLSGRMAKGRRMQIAEVTALGPDARAMLLAVDGDEFLVVTTKRQAPVVTALPKGAAKPEIVKVAA</sequence>
<accession>A0A6L8LCA7</accession>
<reference evidence="2 3" key="1">
    <citation type="submission" date="2020-01" db="EMBL/GenBank/DDBJ databases">
        <authorList>
            <person name="Chen S."/>
        </authorList>
    </citation>
    <scope>NUCLEOTIDE SEQUENCE [LARGE SCALE GENOMIC DNA]</scope>
    <source>
        <strain evidence="2 3">GS-10</strain>
    </source>
</reference>
<evidence type="ECO:0000313" key="2">
    <source>
        <dbReference type="EMBL" id="MYM53687.1"/>
    </source>
</evidence>
<keyword evidence="1" id="KW-1133">Transmembrane helix</keyword>
<keyword evidence="2" id="KW-0282">Flagellum</keyword>
<keyword evidence="1" id="KW-0472">Membrane</keyword>
<dbReference type="EMBL" id="WWEN01000001">
    <property type="protein sequence ID" value="MYM53687.1"/>
    <property type="molecule type" value="Genomic_DNA"/>
</dbReference>
<gene>
    <name evidence="2" type="ORF">GR167_00095</name>
</gene>
<keyword evidence="2" id="KW-0966">Cell projection</keyword>
<dbReference type="AlphaFoldDB" id="A0A6L8LCA7"/>
<evidence type="ECO:0000313" key="3">
    <source>
        <dbReference type="Proteomes" id="UP000479043"/>
    </source>
</evidence>
<proteinExistence type="predicted"/>
<dbReference type="RefSeq" id="WP_160971409.1">
    <property type="nucleotide sequence ID" value="NZ_WWEN01000001.1"/>
</dbReference>
<dbReference type="Proteomes" id="UP000479043">
    <property type="component" value="Unassembled WGS sequence"/>
</dbReference>
<protein>
    <submittedName>
        <fullName evidence="2">Flagellar assembly protein FliO</fullName>
    </submittedName>
</protein>
<evidence type="ECO:0000256" key="1">
    <source>
        <dbReference type="SAM" id="Phobius"/>
    </source>
</evidence>
<feature type="transmembrane region" description="Helical" evidence="1">
    <location>
        <begin position="12"/>
        <end position="31"/>
    </location>
</feature>
<comment type="caution">
    <text evidence="2">The sequence shown here is derived from an EMBL/GenBank/DDBJ whole genome shotgun (WGS) entry which is preliminary data.</text>
</comment>
<keyword evidence="2" id="KW-0969">Cilium</keyword>
<organism evidence="2 3">
    <name type="scientific">Thalassovita mangrovi</name>
    <dbReference type="NCBI Taxonomy" id="2692236"/>
    <lineage>
        <taxon>Bacteria</taxon>
        <taxon>Pseudomonadati</taxon>
        <taxon>Pseudomonadota</taxon>
        <taxon>Alphaproteobacteria</taxon>
        <taxon>Rhodobacterales</taxon>
        <taxon>Roseobacteraceae</taxon>
        <taxon>Thalassovita</taxon>
    </lineage>
</organism>